<dbReference type="AlphaFoldDB" id="A0A7E4VCF6"/>
<dbReference type="WBParaSite" id="Pan_g193.t1">
    <property type="protein sequence ID" value="Pan_g193.t1"/>
    <property type="gene ID" value="Pan_g193"/>
</dbReference>
<keyword evidence="2" id="KW-1185">Reference proteome</keyword>
<proteinExistence type="predicted"/>
<reference evidence="3" key="2">
    <citation type="submission" date="2020-10" db="UniProtKB">
        <authorList>
            <consortium name="WormBaseParasite"/>
        </authorList>
    </citation>
    <scope>IDENTIFICATION</scope>
</reference>
<feature type="compositionally biased region" description="Low complexity" evidence="1">
    <location>
        <begin position="155"/>
        <end position="183"/>
    </location>
</feature>
<evidence type="ECO:0000256" key="1">
    <source>
        <dbReference type="SAM" id="MobiDB-lite"/>
    </source>
</evidence>
<sequence>MQRKSIDWEQPAVQHAIDEFIAQTPGSPRNFSQLATRLTVLTNQKCYRNTVAKKVHRILNARNIVVAVTHPIHTCTQQHLKASAQQPPVAMTAELVAKQPISTSLPSNQTPVIMVGTPCQQNGVITPQVSSVSTSDIPPVKESVIMDPVQVEVAPTSPSETASSTSSQTTTPETPEIGPTRFPFTFPMPMSQPSAETVASSSTASGISTATPFNDMFAQLASQWPNQATSTPNAVMSNVLNAFNMVNPFASLNPNFLASFPTPEGAFPLQRDSEGKVLIHNAVFGLSHRLVRSQLVIPIGNDSVNLYVRETSPTSTAENYVCIGCLRSPQNGIHPRRPARAVVTTSNQVWVSMEHIPGCHGIRYGNYLAVQIHRYRKLSIIDESHIDFLKTLGLYEHDSDDDSVNGPCLDAPAATMVDSNETFIQVD</sequence>
<reference evidence="2" key="1">
    <citation type="journal article" date="2013" name="Genetics">
        <title>The draft genome and transcriptome of Panagrellus redivivus are shaped by the harsh demands of a free-living lifestyle.</title>
        <authorList>
            <person name="Srinivasan J."/>
            <person name="Dillman A.R."/>
            <person name="Macchietto M.G."/>
            <person name="Heikkinen L."/>
            <person name="Lakso M."/>
            <person name="Fracchia K.M."/>
            <person name="Antoshechkin I."/>
            <person name="Mortazavi A."/>
            <person name="Wong G."/>
            <person name="Sternberg P.W."/>
        </authorList>
    </citation>
    <scope>NUCLEOTIDE SEQUENCE [LARGE SCALE GENOMIC DNA]</scope>
    <source>
        <strain evidence="2">MT8872</strain>
    </source>
</reference>
<name>A0A7E4VCF6_PANRE</name>
<feature type="region of interest" description="Disordered" evidence="1">
    <location>
        <begin position="153"/>
        <end position="183"/>
    </location>
</feature>
<accession>A0A7E4VCF6</accession>
<protein>
    <submittedName>
        <fullName evidence="3">TEA domain-containing protein</fullName>
    </submittedName>
</protein>
<dbReference type="Proteomes" id="UP000492821">
    <property type="component" value="Unassembled WGS sequence"/>
</dbReference>
<evidence type="ECO:0000313" key="2">
    <source>
        <dbReference type="Proteomes" id="UP000492821"/>
    </source>
</evidence>
<evidence type="ECO:0000313" key="3">
    <source>
        <dbReference type="WBParaSite" id="Pan_g193.t1"/>
    </source>
</evidence>
<organism evidence="2 3">
    <name type="scientific">Panagrellus redivivus</name>
    <name type="common">Microworm</name>
    <dbReference type="NCBI Taxonomy" id="6233"/>
    <lineage>
        <taxon>Eukaryota</taxon>
        <taxon>Metazoa</taxon>
        <taxon>Ecdysozoa</taxon>
        <taxon>Nematoda</taxon>
        <taxon>Chromadorea</taxon>
        <taxon>Rhabditida</taxon>
        <taxon>Tylenchina</taxon>
        <taxon>Panagrolaimomorpha</taxon>
        <taxon>Panagrolaimoidea</taxon>
        <taxon>Panagrolaimidae</taxon>
        <taxon>Panagrellus</taxon>
    </lineage>
</organism>